<dbReference type="AlphaFoldDB" id="A0A9D0YXP0"/>
<dbReference type="Proteomes" id="UP000886725">
    <property type="component" value="Unassembled WGS sequence"/>
</dbReference>
<keyword evidence="1" id="KW-0238">DNA-binding</keyword>
<gene>
    <name evidence="4" type="ORF">IAC85_00325</name>
</gene>
<dbReference type="InterPro" id="IPR010982">
    <property type="entry name" value="Lambda_DNA-bd_dom_sf"/>
</dbReference>
<reference evidence="4" key="1">
    <citation type="submission" date="2020-10" db="EMBL/GenBank/DDBJ databases">
        <authorList>
            <person name="Gilroy R."/>
        </authorList>
    </citation>
    <scope>NUCLEOTIDE SEQUENCE</scope>
    <source>
        <strain evidence="4">CHK165-10780</strain>
    </source>
</reference>
<organism evidence="4 5">
    <name type="scientific">Candidatus Faecenecus gallistercoris</name>
    <dbReference type="NCBI Taxonomy" id="2840793"/>
    <lineage>
        <taxon>Bacteria</taxon>
        <taxon>Bacillati</taxon>
        <taxon>Bacillota</taxon>
        <taxon>Bacillota incertae sedis</taxon>
        <taxon>Candidatus Faecenecus</taxon>
    </lineage>
</organism>
<keyword evidence="2" id="KW-0812">Transmembrane</keyword>
<dbReference type="PANTHER" id="PTHR46558">
    <property type="entry name" value="TRACRIPTIONAL REGULATORY PROTEIN-RELATED-RELATED"/>
    <property type="match status" value="1"/>
</dbReference>
<keyword evidence="2" id="KW-1133">Transmembrane helix</keyword>
<evidence type="ECO:0000256" key="1">
    <source>
        <dbReference type="ARBA" id="ARBA00023125"/>
    </source>
</evidence>
<comment type="caution">
    <text evidence="4">The sequence shown here is derived from an EMBL/GenBank/DDBJ whole genome shotgun (WGS) entry which is preliminary data.</text>
</comment>
<dbReference type="PANTHER" id="PTHR46558:SF11">
    <property type="entry name" value="HTH-TYPE TRANSCRIPTIONAL REGULATOR XRE"/>
    <property type="match status" value="1"/>
</dbReference>
<evidence type="ECO:0000313" key="4">
    <source>
        <dbReference type="EMBL" id="HIQ64166.1"/>
    </source>
</evidence>
<proteinExistence type="predicted"/>
<feature type="domain" description="HTH cro/C1-type" evidence="3">
    <location>
        <begin position="10"/>
        <end position="64"/>
    </location>
</feature>
<dbReference type="Gene3D" id="1.10.260.40">
    <property type="entry name" value="lambda repressor-like DNA-binding domains"/>
    <property type="match status" value="1"/>
</dbReference>
<dbReference type="CDD" id="cd00093">
    <property type="entry name" value="HTH_XRE"/>
    <property type="match status" value="1"/>
</dbReference>
<dbReference type="EMBL" id="DVFU01000008">
    <property type="protein sequence ID" value="HIQ64166.1"/>
    <property type="molecule type" value="Genomic_DNA"/>
</dbReference>
<accession>A0A9D0YXP0</accession>
<dbReference type="InterPro" id="IPR001387">
    <property type="entry name" value="Cro/C1-type_HTH"/>
</dbReference>
<dbReference type="SUPFAM" id="SSF47413">
    <property type="entry name" value="lambda repressor-like DNA-binding domains"/>
    <property type="match status" value="1"/>
</dbReference>
<dbReference type="PROSITE" id="PS50943">
    <property type="entry name" value="HTH_CROC1"/>
    <property type="match status" value="1"/>
</dbReference>
<reference evidence="4" key="2">
    <citation type="journal article" date="2021" name="PeerJ">
        <title>Extensive microbial diversity within the chicken gut microbiome revealed by metagenomics and culture.</title>
        <authorList>
            <person name="Gilroy R."/>
            <person name="Ravi A."/>
            <person name="Getino M."/>
            <person name="Pursley I."/>
            <person name="Horton D.L."/>
            <person name="Alikhan N.F."/>
            <person name="Baker D."/>
            <person name="Gharbi K."/>
            <person name="Hall N."/>
            <person name="Watson M."/>
            <person name="Adriaenssens E.M."/>
            <person name="Foster-Nyarko E."/>
            <person name="Jarju S."/>
            <person name="Secka A."/>
            <person name="Antonio M."/>
            <person name="Oren A."/>
            <person name="Chaudhuri R.R."/>
            <person name="La Ragione R."/>
            <person name="Hildebrand F."/>
            <person name="Pallen M.J."/>
        </authorList>
    </citation>
    <scope>NUCLEOTIDE SEQUENCE</scope>
    <source>
        <strain evidence="4">CHK165-10780</strain>
    </source>
</reference>
<evidence type="ECO:0000256" key="2">
    <source>
        <dbReference type="SAM" id="Phobius"/>
    </source>
</evidence>
<dbReference type="GO" id="GO:0003677">
    <property type="term" value="F:DNA binding"/>
    <property type="evidence" value="ECO:0007669"/>
    <property type="project" value="UniProtKB-KW"/>
</dbReference>
<feature type="transmembrane region" description="Helical" evidence="2">
    <location>
        <begin position="85"/>
        <end position="108"/>
    </location>
</feature>
<evidence type="ECO:0000313" key="5">
    <source>
        <dbReference type="Proteomes" id="UP000886725"/>
    </source>
</evidence>
<evidence type="ECO:0000259" key="3">
    <source>
        <dbReference type="PROSITE" id="PS50943"/>
    </source>
</evidence>
<keyword evidence="2" id="KW-0472">Membrane</keyword>
<feature type="transmembrane region" description="Helical" evidence="2">
    <location>
        <begin position="114"/>
        <end position="132"/>
    </location>
</feature>
<name>A0A9D0YXP0_9FIRM</name>
<sequence>MEEKKFCDVIVELRKKNGFTQQELASKLNITDKAVSKWERGLSYPDITSISTLAKVLGVDSSYLIDLCKKEGSENPYQKEDVSHLIHLIGTALGIAMGVAVIVLSILGKLQTNQAIVLLAIGLFGISLASLLQNDNSKSE</sequence>
<dbReference type="Pfam" id="PF01381">
    <property type="entry name" value="HTH_3"/>
    <property type="match status" value="1"/>
</dbReference>
<dbReference type="SMART" id="SM00530">
    <property type="entry name" value="HTH_XRE"/>
    <property type="match status" value="1"/>
</dbReference>
<protein>
    <submittedName>
        <fullName evidence="4">Helix-turn-helix transcriptional regulator</fullName>
    </submittedName>
</protein>